<evidence type="ECO:0000256" key="6">
    <source>
        <dbReference type="ARBA" id="ARBA00023180"/>
    </source>
</evidence>
<evidence type="ECO:0000256" key="1">
    <source>
        <dbReference type="ARBA" id="ARBA00004370"/>
    </source>
</evidence>
<evidence type="ECO:0000256" key="4">
    <source>
        <dbReference type="ARBA" id="ARBA00022989"/>
    </source>
</evidence>
<evidence type="ECO:0000313" key="9">
    <source>
        <dbReference type="Proteomes" id="UP000001593"/>
    </source>
</evidence>
<keyword evidence="6" id="KW-0325">Glycoprotein</keyword>
<dbReference type="PANTHER" id="PTHR11923">
    <property type="entry name" value="SCAVENGER RECEPTOR CLASS B TYPE-1 SR-B1"/>
    <property type="match status" value="1"/>
</dbReference>
<sequence length="491" mass="54108">MCSNKKRTGIILVIFGIVAVVVGILVGQFITRRVKQGLDDQICINSKDHTGYDSWVSELLKAPDIWYHTIFRFQIGASESSASIYFWHIKNKNGFLHKGETPQFEERGPYVYKTTTEKIDVSFDDNGHVTYKKYSQQTFDADATAQACPQCKESDQMTVLNLGYLGAVAQAGGDMGIALAMVPPIVGGYILQLNATLGSGTYHYLGRVEPTNTTLTLDFGHWLSSQSQFASLNTSYNSTEMMGLYNALTNSSLLLPTTGVPCKDNPIPSGCGLVTYVPAYMKILKAIATAAGSNVSSLQAQAAGLKLLIDKITCPVENMICFKANDTLTMTALLTFITSHLPMFVMAYFDNNNIGLLTTRPQKELTLGYVMDKLPMPPLYPNGTPVPGFLTHHTSKEQARLLSKSETFHTCKSSGGDRFTWAVKRLARKSGILESVCYIKAPLHKVFTCDISSLPVYTVYWSRLQAIIYIVLIIIAKCLLYKGSTAQSIYM</sequence>
<dbReference type="HOGENOM" id="CLU_555879_0_0_1"/>
<evidence type="ECO:0000256" key="5">
    <source>
        <dbReference type="ARBA" id="ARBA00023136"/>
    </source>
</evidence>
<feature type="transmembrane region" description="Helical" evidence="7">
    <location>
        <begin position="9"/>
        <end position="30"/>
    </location>
</feature>
<dbReference type="Pfam" id="PF01130">
    <property type="entry name" value="CD36"/>
    <property type="match status" value="1"/>
</dbReference>
<dbReference type="EMBL" id="DS469889">
    <property type="protein sequence ID" value="EDO31576.1"/>
    <property type="molecule type" value="Genomic_DNA"/>
</dbReference>
<accession>A7SXI4</accession>
<name>A7SXI4_NEMVE</name>
<dbReference type="eggNOG" id="ENOG502SB3Z">
    <property type="taxonomic scope" value="Eukaryota"/>
</dbReference>
<keyword evidence="3 7" id="KW-0812">Transmembrane</keyword>
<evidence type="ECO:0000256" key="2">
    <source>
        <dbReference type="ARBA" id="ARBA00010532"/>
    </source>
</evidence>
<evidence type="ECO:0000256" key="3">
    <source>
        <dbReference type="ARBA" id="ARBA00022692"/>
    </source>
</evidence>
<dbReference type="STRING" id="45351.A7SXI4"/>
<dbReference type="InParanoid" id="A7SXI4"/>
<dbReference type="PANTHER" id="PTHR11923:SF51">
    <property type="entry name" value="LYSOSOME MEMBRANE PROTEIN 2"/>
    <property type="match status" value="1"/>
</dbReference>
<comment type="subcellular location">
    <subcellularLocation>
        <location evidence="1">Membrane</location>
    </subcellularLocation>
</comment>
<reference evidence="8 9" key="1">
    <citation type="journal article" date="2007" name="Science">
        <title>Sea anemone genome reveals ancestral eumetazoan gene repertoire and genomic organization.</title>
        <authorList>
            <person name="Putnam N.H."/>
            <person name="Srivastava M."/>
            <person name="Hellsten U."/>
            <person name="Dirks B."/>
            <person name="Chapman J."/>
            <person name="Salamov A."/>
            <person name="Terry A."/>
            <person name="Shapiro H."/>
            <person name="Lindquist E."/>
            <person name="Kapitonov V.V."/>
            <person name="Jurka J."/>
            <person name="Genikhovich G."/>
            <person name="Grigoriev I.V."/>
            <person name="Lucas S.M."/>
            <person name="Steele R.E."/>
            <person name="Finnerty J.R."/>
            <person name="Technau U."/>
            <person name="Martindale M.Q."/>
            <person name="Rokhsar D.S."/>
        </authorList>
    </citation>
    <scope>NUCLEOTIDE SEQUENCE [LARGE SCALE GENOMIC DNA]</scope>
    <source>
        <strain evidence="9">CH2 X CH6</strain>
    </source>
</reference>
<dbReference type="GO" id="GO:0005044">
    <property type="term" value="F:scavenger receptor activity"/>
    <property type="evidence" value="ECO:0000318"/>
    <property type="project" value="GO_Central"/>
</dbReference>
<gene>
    <name evidence="8" type="ORF">NEMVEDRAFT_v1g219056</name>
</gene>
<protein>
    <submittedName>
        <fullName evidence="8">Uncharacterized protein</fullName>
    </submittedName>
</protein>
<feature type="transmembrane region" description="Helical" evidence="7">
    <location>
        <begin position="460"/>
        <end position="481"/>
    </location>
</feature>
<dbReference type="InterPro" id="IPR002159">
    <property type="entry name" value="CD36_fam"/>
</dbReference>
<keyword evidence="9" id="KW-1185">Reference proteome</keyword>
<evidence type="ECO:0000313" key="8">
    <source>
        <dbReference type="EMBL" id="EDO31576.1"/>
    </source>
</evidence>
<comment type="similarity">
    <text evidence="2">Belongs to the CD36 family.</text>
</comment>
<dbReference type="Proteomes" id="UP000001593">
    <property type="component" value="Unassembled WGS sequence"/>
</dbReference>
<organism evidence="8 9">
    <name type="scientific">Nematostella vectensis</name>
    <name type="common">Starlet sea anemone</name>
    <dbReference type="NCBI Taxonomy" id="45351"/>
    <lineage>
        <taxon>Eukaryota</taxon>
        <taxon>Metazoa</taxon>
        <taxon>Cnidaria</taxon>
        <taxon>Anthozoa</taxon>
        <taxon>Hexacorallia</taxon>
        <taxon>Actiniaria</taxon>
        <taxon>Edwardsiidae</taxon>
        <taxon>Nematostella</taxon>
    </lineage>
</organism>
<dbReference type="GO" id="GO:0016020">
    <property type="term" value="C:membrane"/>
    <property type="evidence" value="ECO:0000318"/>
    <property type="project" value="GO_Central"/>
</dbReference>
<keyword evidence="5 7" id="KW-0472">Membrane</keyword>
<dbReference type="AlphaFoldDB" id="A7SXI4"/>
<evidence type="ECO:0000256" key="7">
    <source>
        <dbReference type="SAM" id="Phobius"/>
    </source>
</evidence>
<keyword evidence="4 7" id="KW-1133">Transmembrane helix</keyword>
<proteinExistence type="inferred from homology"/>